<reference evidence="2 3" key="1">
    <citation type="submission" date="2024-02" db="EMBL/GenBank/DDBJ databases">
        <title>High-quality chromosome-scale genome assembly of Pensacola bahiagrass (Paspalum notatum Flugge var. saurae).</title>
        <authorList>
            <person name="Vega J.M."/>
            <person name="Podio M."/>
            <person name="Orjuela J."/>
            <person name="Siena L.A."/>
            <person name="Pessino S.C."/>
            <person name="Combes M.C."/>
            <person name="Mariac C."/>
            <person name="Albertini E."/>
            <person name="Pupilli F."/>
            <person name="Ortiz J.P.A."/>
            <person name="Leblanc O."/>
        </authorList>
    </citation>
    <scope>NUCLEOTIDE SEQUENCE [LARGE SCALE GENOMIC DNA]</scope>
    <source>
        <strain evidence="2">R1</strain>
        <tissue evidence="2">Leaf</tissue>
    </source>
</reference>
<proteinExistence type="predicted"/>
<dbReference type="AlphaFoldDB" id="A0AAQ3UNB9"/>
<organism evidence="2 3">
    <name type="scientific">Paspalum notatum var. saurae</name>
    <dbReference type="NCBI Taxonomy" id="547442"/>
    <lineage>
        <taxon>Eukaryota</taxon>
        <taxon>Viridiplantae</taxon>
        <taxon>Streptophyta</taxon>
        <taxon>Embryophyta</taxon>
        <taxon>Tracheophyta</taxon>
        <taxon>Spermatophyta</taxon>
        <taxon>Magnoliopsida</taxon>
        <taxon>Liliopsida</taxon>
        <taxon>Poales</taxon>
        <taxon>Poaceae</taxon>
        <taxon>PACMAD clade</taxon>
        <taxon>Panicoideae</taxon>
        <taxon>Andropogonodae</taxon>
        <taxon>Paspaleae</taxon>
        <taxon>Paspalinae</taxon>
        <taxon>Paspalum</taxon>
    </lineage>
</organism>
<evidence type="ECO:0000313" key="2">
    <source>
        <dbReference type="EMBL" id="WVZ93320.1"/>
    </source>
</evidence>
<sequence>MRKKGPIYRLDHGIEEQTQEHRWSRSQKTRSRTRSRKTNSKPPTPHLRRLTIARKVCSSSSVLVLEEGPIIIRSEKRHELALE</sequence>
<dbReference type="EMBL" id="CP144753">
    <property type="protein sequence ID" value="WVZ93320.1"/>
    <property type="molecule type" value="Genomic_DNA"/>
</dbReference>
<evidence type="ECO:0000313" key="3">
    <source>
        <dbReference type="Proteomes" id="UP001341281"/>
    </source>
</evidence>
<feature type="region of interest" description="Disordered" evidence="1">
    <location>
        <begin position="1"/>
        <end position="47"/>
    </location>
</feature>
<evidence type="ECO:0000256" key="1">
    <source>
        <dbReference type="SAM" id="MobiDB-lite"/>
    </source>
</evidence>
<feature type="compositionally biased region" description="Basic residues" evidence="1">
    <location>
        <begin position="24"/>
        <end position="39"/>
    </location>
</feature>
<protein>
    <submittedName>
        <fullName evidence="2">Uncharacterized protein</fullName>
    </submittedName>
</protein>
<keyword evidence="3" id="KW-1185">Reference proteome</keyword>
<accession>A0AAQ3UNB9</accession>
<feature type="compositionally biased region" description="Basic and acidic residues" evidence="1">
    <location>
        <begin position="9"/>
        <end position="23"/>
    </location>
</feature>
<name>A0AAQ3UNB9_PASNO</name>
<gene>
    <name evidence="2" type="ORF">U9M48_039308</name>
</gene>
<dbReference type="Proteomes" id="UP001341281">
    <property type="component" value="Chromosome 09"/>
</dbReference>